<dbReference type="EMBL" id="RBID01000013">
    <property type="protein sequence ID" value="RKQ60039.1"/>
    <property type="molecule type" value="Genomic_DNA"/>
</dbReference>
<name>A0A495BGA5_VOGIN</name>
<dbReference type="GO" id="GO:0042597">
    <property type="term" value="C:periplasmic space"/>
    <property type="evidence" value="ECO:0007669"/>
    <property type="project" value="UniProtKB-SubCell"/>
</dbReference>
<evidence type="ECO:0000259" key="6">
    <source>
        <dbReference type="Pfam" id="PF04052"/>
    </source>
</evidence>
<comment type="subunit">
    <text evidence="5">The Tol-Pal system is composed of five core proteins: the inner membrane proteins TolA, TolQ and TolR, the periplasmic protein TolB and the outer membrane protein Pal. They form a network linking the inner and outer membranes and the peptidoglycan layer.</text>
</comment>
<proteinExistence type="inferred from homology"/>
<evidence type="ECO:0000256" key="5">
    <source>
        <dbReference type="HAMAP-Rule" id="MF_00671"/>
    </source>
</evidence>
<feature type="signal peptide" evidence="5">
    <location>
        <begin position="1"/>
        <end position="24"/>
    </location>
</feature>
<dbReference type="HAMAP" id="MF_00671">
    <property type="entry name" value="TolB"/>
    <property type="match status" value="1"/>
</dbReference>
<comment type="caution">
    <text evidence="7">The sequence shown here is derived from an EMBL/GenBank/DDBJ whole genome shotgun (WGS) entry which is preliminary data.</text>
</comment>
<feature type="domain" description="TolB N-terminal" evidence="6">
    <location>
        <begin position="31"/>
        <end position="121"/>
    </location>
</feature>
<dbReference type="InterPro" id="IPR011659">
    <property type="entry name" value="WD40"/>
</dbReference>
<dbReference type="NCBIfam" id="TIGR02800">
    <property type="entry name" value="propeller_TolB"/>
    <property type="match status" value="1"/>
</dbReference>
<reference evidence="7 8" key="1">
    <citation type="submission" date="2018-10" db="EMBL/GenBank/DDBJ databases">
        <title>Genomic Encyclopedia of Type Strains, Phase IV (KMG-IV): sequencing the most valuable type-strain genomes for metagenomic binning, comparative biology and taxonomic classification.</title>
        <authorList>
            <person name="Goeker M."/>
        </authorList>
    </citation>
    <scope>NUCLEOTIDE SEQUENCE [LARGE SCALE GENOMIC DNA]</scope>
    <source>
        <strain evidence="7 8">DSM 3303</strain>
    </source>
</reference>
<keyword evidence="3 5" id="KW-0732">Signal</keyword>
<dbReference type="GO" id="GO:0051301">
    <property type="term" value="P:cell division"/>
    <property type="evidence" value="ECO:0007669"/>
    <property type="project" value="UniProtKB-UniRule"/>
</dbReference>
<dbReference type="Proteomes" id="UP000279384">
    <property type="component" value="Unassembled WGS sequence"/>
</dbReference>
<keyword evidence="5" id="KW-0132">Cell division</keyword>
<evidence type="ECO:0000256" key="2">
    <source>
        <dbReference type="ARBA" id="ARBA00009820"/>
    </source>
</evidence>
<dbReference type="GO" id="GO:0017038">
    <property type="term" value="P:protein import"/>
    <property type="evidence" value="ECO:0007669"/>
    <property type="project" value="InterPro"/>
</dbReference>
<evidence type="ECO:0000256" key="3">
    <source>
        <dbReference type="ARBA" id="ARBA00022729"/>
    </source>
</evidence>
<comment type="subcellular location">
    <subcellularLocation>
        <location evidence="1 5">Periplasm</location>
    </subcellularLocation>
</comment>
<dbReference type="Gene3D" id="3.40.50.10070">
    <property type="entry name" value="TolB, N-terminal domain"/>
    <property type="match status" value="1"/>
</dbReference>
<dbReference type="PANTHER" id="PTHR36842">
    <property type="entry name" value="PROTEIN TOLB HOMOLOG"/>
    <property type="match status" value="1"/>
</dbReference>
<comment type="similarity">
    <text evidence="2 5">Belongs to the TolB family.</text>
</comment>
<keyword evidence="4 5" id="KW-0574">Periplasm</keyword>
<dbReference type="SUPFAM" id="SSF69304">
    <property type="entry name" value="Tricorn protease N-terminal domain"/>
    <property type="match status" value="1"/>
</dbReference>
<dbReference type="Pfam" id="PF07676">
    <property type="entry name" value="PD40"/>
    <property type="match status" value="5"/>
</dbReference>
<sequence length="432" mass="46748" precursor="true">MSATVSGFWPRLFALLLLSMTAAANLARADLSVEVIGGGSNRYPVAIVPLQGESLLPEAITATVKSDLAMTGAFSLLETAAGDALAAPAQLNAAAWQQRGARAVVYGKLVSLSGERVRLTFWADTISPREQKLSAEFDLAPEQLRDMAHRMADMVYEALLGEKSLFSSRIAYITQSGKEYRLQIADMDGRRAQTVLRSRLPIMSPAWSPDGTRLAYVSFEQQKPVIYVQDLVSGQRRVLANFRGSNSAPVWSPDGRRLAVVLTTSGNSQVYLINADGGGVQRFSYSDAIDTEPAFSPDGRQIVFVSDRSGSPQLYVQALDGGRNARRVTFEGNYNVSPTFSPDGRQIAYVRREGGRFKVMLLDLASGDNRLISNSAFDESPSFAPNGKMVLYASEEGGRSVLYAAATAYPGRVRLGTLGGQVQDPAWGPFNP</sequence>
<dbReference type="InterPro" id="IPR011042">
    <property type="entry name" value="6-blade_b-propeller_TolB-like"/>
</dbReference>
<protein>
    <recommendedName>
        <fullName evidence="5">Tol-Pal system protein TolB</fullName>
    </recommendedName>
</protein>
<dbReference type="Gene3D" id="2.120.10.30">
    <property type="entry name" value="TolB, C-terminal domain"/>
    <property type="match status" value="1"/>
</dbReference>
<evidence type="ECO:0000313" key="8">
    <source>
        <dbReference type="Proteomes" id="UP000279384"/>
    </source>
</evidence>
<dbReference type="PANTHER" id="PTHR36842:SF1">
    <property type="entry name" value="PROTEIN TOLB"/>
    <property type="match status" value="1"/>
</dbReference>
<comment type="function">
    <text evidence="5">Part of the Tol-Pal system, which plays a role in outer membrane invagination during cell division and is important for maintaining outer membrane integrity.</text>
</comment>
<dbReference type="SUPFAM" id="SSF52964">
    <property type="entry name" value="TolB, N-terminal domain"/>
    <property type="match status" value="1"/>
</dbReference>
<keyword evidence="5" id="KW-0131">Cell cycle</keyword>
<dbReference type="InterPro" id="IPR014167">
    <property type="entry name" value="Tol-Pal_TolB"/>
</dbReference>
<dbReference type="Pfam" id="PF04052">
    <property type="entry name" value="TolB_N"/>
    <property type="match status" value="1"/>
</dbReference>
<accession>A0A495BGA5</accession>
<evidence type="ECO:0000313" key="7">
    <source>
        <dbReference type="EMBL" id="RKQ60039.1"/>
    </source>
</evidence>
<gene>
    <name evidence="5" type="primary">tolB</name>
    <name evidence="7" type="ORF">C8E02_1383</name>
</gene>
<dbReference type="RefSeq" id="WP_245961093.1">
    <property type="nucleotide sequence ID" value="NZ_RBID01000013.1"/>
</dbReference>
<organism evidence="7 8">
    <name type="scientific">Vogesella indigofera</name>
    <name type="common">Pseudomonas indigofera</name>
    <dbReference type="NCBI Taxonomy" id="45465"/>
    <lineage>
        <taxon>Bacteria</taxon>
        <taxon>Pseudomonadati</taxon>
        <taxon>Pseudomonadota</taxon>
        <taxon>Betaproteobacteria</taxon>
        <taxon>Neisseriales</taxon>
        <taxon>Chromobacteriaceae</taxon>
        <taxon>Vogesella</taxon>
    </lineage>
</organism>
<feature type="chain" id="PRO_5019874118" description="Tol-Pal system protein TolB" evidence="5">
    <location>
        <begin position="25"/>
        <end position="432"/>
    </location>
</feature>
<dbReference type="AlphaFoldDB" id="A0A495BGA5"/>
<evidence type="ECO:0000256" key="4">
    <source>
        <dbReference type="ARBA" id="ARBA00022764"/>
    </source>
</evidence>
<dbReference type="InterPro" id="IPR007195">
    <property type="entry name" value="TolB_N"/>
</dbReference>
<evidence type="ECO:0000256" key="1">
    <source>
        <dbReference type="ARBA" id="ARBA00004418"/>
    </source>
</evidence>